<feature type="transmembrane region" description="Helical" evidence="5">
    <location>
        <begin position="176"/>
        <end position="197"/>
    </location>
</feature>
<keyword evidence="3 5" id="KW-1133">Transmembrane helix</keyword>
<dbReference type="InterPro" id="IPR010432">
    <property type="entry name" value="RDD"/>
</dbReference>
<evidence type="ECO:0000313" key="7">
    <source>
        <dbReference type="EMBL" id="GJD65098.1"/>
    </source>
</evidence>
<keyword evidence="8" id="KW-1185">Reference proteome</keyword>
<feature type="domain" description="RDD" evidence="6">
    <location>
        <begin position="84"/>
        <end position="208"/>
    </location>
</feature>
<organism evidence="7 8">
    <name type="scientific">Methylobacterium frigidaeris</name>
    <dbReference type="NCBI Taxonomy" id="2038277"/>
    <lineage>
        <taxon>Bacteria</taxon>
        <taxon>Pseudomonadati</taxon>
        <taxon>Pseudomonadota</taxon>
        <taxon>Alphaproteobacteria</taxon>
        <taxon>Hyphomicrobiales</taxon>
        <taxon>Methylobacteriaceae</taxon>
        <taxon>Methylobacterium</taxon>
    </lineage>
</organism>
<comment type="subcellular location">
    <subcellularLocation>
        <location evidence="1">Membrane</location>
        <topology evidence="1">Multi-pass membrane protein</topology>
    </subcellularLocation>
</comment>
<feature type="transmembrane region" description="Helical" evidence="5">
    <location>
        <begin position="89"/>
        <end position="116"/>
    </location>
</feature>
<evidence type="ECO:0000313" key="8">
    <source>
        <dbReference type="Proteomes" id="UP001055286"/>
    </source>
</evidence>
<dbReference type="EMBL" id="BPQJ01000034">
    <property type="protein sequence ID" value="GJD65098.1"/>
    <property type="molecule type" value="Genomic_DNA"/>
</dbReference>
<reference evidence="7" key="1">
    <citation type="journal article" date="2016" name="Front. Microbiol.">
        <title>Genome Sequence of the Piezophilic, Mesophilic Sulfate-Reducing Bacterium Desulfovibrio indicus J2T.</title>
        <authorList>
            <person name="Cao J."/>
            <person name="Maignien L."/>
            <person name="Shao Z."/>
            <person name="Alain K."/>
            <person name="Jebbar M."/>
        </authorList>
    </citation>
    <scope>NUCLEOTIDE SEQUENCE</scope>
    <source>
        <strain evidence="7">JCM 32048</strain>
    </source>
</reference>
<evidence type="ECO:0000256" key="2">
    <source>
        <dbReference type="ARBA" id="ARBA00022692"/>
    </source>
</evidence>
<sequence length="217" mass="23254">MSIRDDADAKLTGACHCRGRTLETERGRAHLIEAGEQAETDAMANSWQGGPYGGPYQGNPYQQGTIPPAAPGWAGPPVLVAHGSLSRRFLAYLLDIVFIFGFSCLLWLAISLLGVITFGVGWALYAILPASGVIYSAITVGGPRQSTLGMRMMGLRAVRATTGGPIDWITAAVHALLFYVALSTFLLWLLDIGIGVMRADRRMGHDLVLDLAVVREA</sequence>
<evidence type="ECO:0000256" key="5">
    <source>
        <dbReference type="SAM" id="Phobius"/>
    </source>
</evidence>
<keyword evidence="2 5" id="KW-0812">Transmembrane</keyword>
<gene>
    <name evidence="7" type="ORF">MPEAHAMD_5284</name>
</gene>
<name>A0AA37HG30_9HYPH</name>
<comment type="caution">
    <text evidence="7">The sequence shown here is derived from an EMBL/GenBank/DDBJ whole genome shotgun (WGS) entry which is preliminary data.</text>
</comment>
<evidence type="ECO:0000259" key="6">
    <source>
        <dbReference type="Pfam" id="PF06271"/>
    </source>
</evidence>
<reference evidence="7" key="2">
    <citation type="submission" date="2021-08" db="EMBL/GenBank/DDBJ databases">
        <authorList>
            <person name="Tani A."/>
            <person name="Ola A."/>
            <person name="Ogura Y."/>
            <person name="Katsura K."/>
            <person name="Hayashi T."/>
        </authorList>
    </citation>
    <scope>NUCLEOTIDE SEQUENCE</scope>
    <source>
        <strain evidence="7">JCM 32048</strain>
    </source>
</reference>
<dbReference type="Pfam" id="PF06271">
    <property type="entry name" value="RDD"/>
    <property type="match status" value="1"/>
</dbReference>
<evidence type="ECO:0000256" key="1">
    <source>
        <dbReference type="ARBA" id="ARBA00004141"/>
    </source>
</evidence>
<protein>
    <recommendedName>
        <fullName evidence="6">RDD domain-containing protein</fullName>
    </recommendedName>
</protein>
<keyword evidence="4 5" id="KW-0472">Membrane</keyword>
<evidence type="ECO:0000256" key="4">
    <source>
        <dbReference type="ARBA" id="ARBA00023136"/>
    </source>
</evidence>
<feature type="transmembrane region" description="Helical" evidence="5">
    <location>
        <begin position="122"/>
        <end position="141"/>
    </location>
</feature>
<accession>A0AA37HG30</accession>
<dbReference type="GO" id="GO:0016020">
    <property type="term" value="C:membrane"/>
    <property type="evidence" value="ECO:0007669"/>
    <property type="project" value="UniProtKB-SubCell"/>
</dbReference>
<dbReference type="AlphaFoldDB" id="A0AA37HG30"/>
<proteinExistence type="predicted"/>
<dbReference type="Proteomes" id="UP001055286">
    <property type="component" value="Unassembled WGS sequence"/>
</dbReference>
<evidence type="ECO:0000256" key="3">
    <source>
        <dbReference type="ARBA" id="ARBA00022989"/>
    </source>
</evidence>